<keyword evidence="3" id="KW-1185">Reference proteome</keyword>
<organism evidence="2 3">
    <name type="scientific">Solanum tuberosum</name>
    <name type="common">Potato</name>
    <dbReference type="NCBI Taxonomy" id="4113"/>
    <lineage>
        <taxon>Eukaryota</taxon>
        <taxon>Viridiplantae</taxon>
        <taxon>Streptophyta</taxon>
        <taxon>Embryophyta</taxon>
        <taxon>Tracheophyta</taxon>
        <taxon>Spermatophyta</taxon>
        <taxon>Magnoliopsida</taxon>
        <taxon>eudicotyledons</taxon>
        <taxon>Gunneridae</taxon>
        <taxon>Pentapetalae</taxon>
        <taxon>asterids</taxon>
        <taxon>lamiids</taxon>
        <taxon>Solanales</taxon>
        <taxon>Solanaceae</taxon>
        <taxon>Solanoideae</taxon>
        <taxon>Solaneae</taxon>
        <taxon>Solanum</taxon>
    </lineage>
</organism>
<evidence type="ECO:0000313" key="2">
    <source>
        <dbReference type="EnsemblPlants" id="PGSC0003DMT400085367"/>
    </source>
</evidence>
<evidence type="ECO:0008006" key="4">
    <source>
        <dbReference type="Google" id="ProtNLM"/>
    </source>
</evidence>
<proteinExistence type="predicted"/>
<feature type="region of interest" description="Disordered" evidence="1">
    <location>
        <begin position="91"/>
        <end position="110"/>
    </location>
</feature>
<name>M1D9C6_SOLTU</name>
<dbReference type="PaxDb" id="4113-PGSC0003DMT400085367"/>
<dbReference type="AlphaFoldDB" id="M1D9C6"/>
<evidence type="ECO:0000256" key="1">
    <source>
        <dbReference type="SAM" id="MobiDB-lite"/>
    </source>
</evidence>
<dbReference type="HOGENOM" id="CLU_029307_11_1_1"/>
<evidence type="ECO:0000313" key="3">
    <source>
        <dbReference type="Proteomes" id="UP000011115"/>
    </source>
</evidence>
<sequence>MSMIFEAVENPDIPADTDVPLTTTENEVQVKKVVAEDSKDQTAEEHLGVDEEASYEGLTKIEKAMVDSAIQISLANTTIVGSIVTATPSATVQDQRVAPGSDAPTDGATV</sequence>
<reference evidence="3" key="1">
    <citation type="journal article" date="2011" name="Nature">
        <title>Genome sequence and analysis of the tuber crop potato.</title>
        <authorList>
            <consortium name="The Potato Genome Sequencing Consortium"/>
        </authorList>
    </citation>
    <scope>NUCLEOTIDE SEQUENCE [LARGE SCALE GENOMIC DNA]</scope>
    <source>
        <strain evidence="3">cv. DM1-3 516 R44</strain>
    </source>
</reference>
<dbReference type="Gramene" id="PGSC0003DMT400085367">
    <property type="protein sequence ID" value="PGSC0003DMT400085367"/>
    <property type="gene ID" value="PGSC0003DMG400034938"/>
</dbReference>
<dbReference type="Proteomes" id="UP000011115">
    <property type="component" value="Unassembled WGS sequence"/>
</dbReference>
<reference evidence="2" key="2">
    <citation type="submission" date="2015-06" db="UniProtKB">
        <authorList>
            <consortium name="EnsemblPlants"/>
        </authorList>
    </citation>
    <scope>IDENTIFICATION</scope>
    <source>
        <strain evidence="2">DM1-3 516 R44</strain>
    </source>
</reference>
<accession>M1D9C6</accession>
<dbReference type="EnsemblPlants" id="PGSC0003DMT400085367">
    <property type="protein sequence ID" value="PGSC0003DMT400085367"/>
    <property type="gene ID" value="PGSC0003DMG400034938"/>
</dbReference>
<dbReference type="InParanoid" id="M1D9C6"/>
<protein>
    <recommendedName>
        <fullName evidence="4">Polyprotein protein</fullName>
    </recommendedName>
</protein>
<feature type="region of interest" description="Disordered" evidence="1">
    <location>
        <begin position="1"/>
        <end position="23"/>
    </location>
</feature>